<protein>
    <submittedName>
        <fullName evidence="2">Uncharacterized protein</fullName>
    </submittedName>
</protein>
<feature type="region of interest" description="Disordered" evidence="1">
    <location>
        <begin position="86"/>
        <end position="143"/>
    </location>
</feature>
<name>Q22LU6_TETTS</name>
<feature type="region of interest" description="Disordered" evidence="1">
    <location>
        <begin position="282"/>
        <end position="311"/>
    </location>
</feature>
<dbReference type="EMBL" id="GG662720">
    <property type="protein sequence ID" value="EAR86606.2"/>
    <property type="molecule type" value="Genomic_DNA"/>
</dbReference>
<dbReference type="AlphaFoldDB" id="Q22LU6"/>
<accession>Q22LU6</accession>
<dbReference type="RefSeq" id="XP_977274.2">
    <property type="nucleotide sequence ID" value="XM_972181.2"/>
</dbReference>
<feature type="compositionally biased region" description="Low complexity" evidence="1">
    <location>
        <begin position="108"/>
        <end position="143"/>
    </location>
</feature>
<dbReference type="KEGG" id="tet:TTHERM_00042700"/>
<dbReference type="HOGENOM" id="CLU_478607_0_0_1"/>
<gene>
    <name evidence="2" type="ORF">TTHERM_00042700</name>
</gene>
<organism evidence="2 3">
    <name type="scientific">Tetrahymena thermophila (strain SB210)</name>
    <dbReference type="NCBI Taxonomy" id="312017"/>
    <lineage>
        <taxon>Eukaryota</taxon>
        <taxon>Sar</taxon>
        <taxon>Alveolata</taxon>
        <taxon>Ciliophora</taxon>
        <taxon>Intramacronucleata</taxon>
        <taxon>Oligohymenophorea</taxon>
        <taxon>Hymenostomatida</taxon>
        <taxon>Tetrahymenina</taxon>
        <taxon>Tetrahymenidae</taxon>
        <taxon>Tetrahymena</taxon>
    </lineage>
</organism>
<evidence type="ECO:0000313" key="3">
    <source>
        <dbReference type="Proteomes" id="UP000009168"/>
    </source>
</evidence>
<dbReference type="GeneID" id="7841479"/>
<keyword evidence="3" id="KW-1185">Reference proteome</keyword>
<reference evidence="3" key="1">
    <citation type="journal article" date="2006" name="PLoS Biol.">
        <title>Macronuclear genome sequence of the ciliate Tetrahymena thermophila, a model eukaryote.</title>
        <authorList>
            <person name="Eisen J.A."/>
            <person name="Coyne R.S."/>
            <person name="Wu M."/>
            <person name="Wu D."/>
            <person name="Thiagarajan M."/>
            <person name="Wortman J.R."/>
            <person name="Badger J.H."/>
            <person name="Ren Q."/>
            <person name="Amedeo P."/>
            <person name="Jones K.M."/>
            <person name="Tallon L.J."/>
            <person name="Delcher A.L."/>
            <person name="Salzberg S.L."/>
            <person name="Silva J.C."/>
            <person name="Haas B.J."/>
            <person name="Majoros W.H."/>
            <person name="Farzad M."/>
            <person name="Carlton J.M."/>
            <person name="Smith R.K. Jr."/>
            <person name="Garg J."/>
            <person name="Pearlman R.E."/>
            <person name="Karrer K.M."/>
            <person name="Sun L."/>
            <person name="Manning G."/>
            <person name="Elde N.C."/>
            <person name="Turkewitz A.P."/>
            <person name="Asai D.J."/>
            <person name="Wilkes D.E."/>
            <person name="Wang Y."/>
            <person name="Cai H."/>
            <person name="Collins K."/>
            <person name="Stewart B.A."/>
            <person name="Lee S.R."/>
            <person name="Wilamowska K."/>
            <person name="Weinberg Z."/>
            <person name="Ruzzo W.L."/>
            <person name="Wloga D."/>
            <person name="Gaertig J."/>
            <person name="Frankel J."/>
            <person name="Tsao C.-C."/>
            <person name="Gorovsky M.A."/>
            <person name="Keeling P.J."/>
            <person name="Waller R.F."/>
            <person name="Patron N.J."/>
            <person name="Cherry J.M."/>
            <person name="Stover N.A."/>
            <person name="Krieger C.J."/>
            <person name="del Toro C."/>
            <person name="Ryder H.F."/>
            <person name="Williamson S.C."/>
            <person name="Barbeau R.A."/>
            <person name="Hamilton E.P."/>
            <person name="Orias E."/>
        </authorList>
    </citation>
    <scope>NUCLEOTIDE SEQUENCE [LARGE SCALE GENOMIC DNA]</scope>
    <source>
        <strain evidence="3">SB210</strain>
    </source>
</reference>
<proteinExistence type="predicted"/>
<evidence type="ECO:0000313" key="2">
    <source>
        <dbReference type="EMBL" id="EAR86606.2"/>
    </source>
</evidence>
<sequence length="339" mass="40127">MKSTLKNNNIQIDNNENKQYFSSLNLNSDQNQSFTFKAEQQSQNFKNQTQKIQQRPFSAVNNRQNMIVITENEEYMPQYEELQSKSFQLNKRKSNIKPNSDKKENTENISKISINSQASSNNNFTLQNQTNSQNQTKNYSNSNKSFKRVKIQANAHWGGTQFIPKKNPFIEQQKREDINYDFQKIMLNQVYAKLQQKIKKIPHLDTEQLETGNLRRYLLNLIIDYSLYSEIEIQALAKIVYNHFKTIDKIKIIECSKSLSKDILKNSSQGQKFTQKYFSDNVNSRNLDNTNEDLTQNKQNNTNEPSPRLNQQKQQNHYNLKDKFENYYFYKNHQSNYAK</sequence>
<evidence type="ECO:0000256" key="1">
    <source>
        <dbReference type="SAM" id="MobiDB-lite"/>
    </source>
</evidence>
<dbReference type="Proteomes" id="UP000009168">
    <property type="component" value="Unassembled WGS sequence"/>
</dbReference>
<dbReference type="InParanoid" id="Q22LU6"/>